<dbReference type="AlphaFoldDB" id="A0A146FBZ4"/>
<dbReference type="InterPro" id="IPR057326">
    <property type="entry name" value="KR_dom"/>
</dbReference>
<comment type="caution">
    <text evidence="5">The sequence shown here is derived from an EMBL/GenBank/DDBJ whole genome shotgun (WGS) entry which is preliminary data.</text>
</comment>
<dbReference type="Gene3D" id="3.40.50.720">
    <property type="entry name" value="NAD(P)-binding Rossmann-like Domain"/>
    <property type="match status" value="2"/>
</dbReference>
<evidence type="ECO:0000256" key="1">
    <source>
        <dbReference type="ARBA" id="ARBA00022450"/>
    </source>
</evidence>
<evidence type="ECO:0000256" key="3">
    <source>
        <dbReference type="SAM" id="MobiDB-lite"/>
    </source>
</evidence>
<evidence type="ECO:0000313" key="6">
    <source>
        <dbReference type="Proteomes" id="UP000075230"/>
    </source>
</evidence>
<dbReference type="SMART" id="SM00823">
    <property type="entry name" value="PKS_PP"/>
    <property type="match status" value="1"/>
</dbReference>
<proteinExistence type="predicted"/>
<dbReference type="Gene3D" id="1.10.1200.10">
    <property type="entry name" value="ACP-like"/>
    <property type="match status" value="1"/>
</dbReference>
<evidence type="ECO:0000259" key="4">
    <source>
        <dbReference type="PROSITE" id="PS50075"/>
    </source>
</evidence>
<feature type="compositionally biased region" description="Basic and acidic residues" evidence="3">
    <location>
        <begin position="287"/>
        <end position="296"/>
    </location>
</feature>
<dbReference type="Gene3D" id="3.90.180.10">
    <property type="entry name" value="Medium-chain alcohol dehydrogenases, catalytic domain"/>
    <property type="match status" value="1"/>
</dbReference>
<dbReference type="Pfam" id="PF00550">
    <property type="entry name" value="PP-binding"/>
    <property type="match status" value="1"/>
</dbReference>
<dbReference type="Pfam" id="PF13602">
    <property type="entry name" value="ADH_zinc_N_2"/>
    <property type="match status" value="1"/>
</dbReference>
<dbReference type="VEuPathDB" id="FungiDB:ASPFODRAFT_204330"/>
<dbReference type="InterPro" id="IPR013968">
    <property type="entry name" value="PKS_KR"/>
</dbReference>
<dbReference type="PANTHER" id="PTHR43775:SF18">
    <property type="entry name" value="ENZYME, PUTATIVE (JCVI)-RELATED"/>
    <property type="match status" value="1"/>
</dbReference>
<dbReference type="GO" id="GO:0031177">
    <property type="term" value="F:phosphopantetheine binding"/>
    <property type="evidence" value="ECO:0007669"/>
    <property type="project" value="InterPro"/>
</dbReference>
<dbReference type="SMART" id="SM00822">
    <property type="entry name" value="PKS_KR"/>
    <property type="match status" value="1"/>
</dbReference>
<organism evidence="5 6">
    <name type="scientific">Aspergillus kawachii</name>
    <name type="common">White koji mold</name>
    <name type="synonym">Aspergillus awamori var. kawachi</name>
    <dbReference type="NCBI Taxonomy" id="1069201"/>
    <lineage>
        <taxon>Eukaryota</taxon>
        <taxon>Fungi</taxon>
        <taxon>Dikarya</taxon>
        <taxon>Ascomycota</taxon>
        <taxon>Pezizomycotina</taxon>
        <taxon>Eurotiomycetes</taxon>
        <taxon>Eurotiomycetidae</taxon>
        <taxon>Eurotiales</taxon>
        <taxon>Aspergillaceae</taxon>
        <taxon>Aspergillus</taxon>
        <taxon>Aspergillus subgen. Circumdati</taxon>
    </lineage>
</organism>
<gene>
    <name evidence="5" type="ORF">RIB2604_01708430</name>
</gene>
<reference evidence="6" key="2">
    <citation type="submission" date="2016-02" db="EMBL/GenBank/DDBJ databases">
        <title>Genome sequencing of Aspergillus luchuensis NBRC 4314.</title>
        <authorList>
            <person name="Yamada O."/>
        </authorList>
    </citation>
    <scope>NUCLEOTIDE SEQUENCE [LARGE SCALE GENOMIC DNA]</scope>
    <source>
        <strain evidence="6">RIB 2604</strain>
    </source>
</reference>
<dbReference type="SUPFAM" id="SSF51735">
    <property type="entry name" value="NAD(P)-binding Rossmann-fold domains"/>
    <property type="match status" value="1"/>
</dbReference>
<evidence type="ECO:0000256" key="2">
    <source>
        <dbReference type="ARBA" id="ARBA00022553"/>
    </source>
</evidence>
<evidence type="ECO:0000313" key="5">
    <source>
        <dbReference type="EMBL" id="GAT23704.1"/>
    </source>
</evidence>
<reference evidence="5 6" key="1">
    <citation type="journal article" date="2016" name="DNA Res.">
        <title>Genome sequence of Aspergillus luchuensis NBRC 4314.</title>
        <authorList>
            <person name="Yamada O."/>
            <person name="Machida M."/>
            <person name="Hosoyama A."/>
            <person name="Goto M."/>
            <person name="Takahashi T."/>
            <person name="Futagami T."/>
            <person name="Yamagata Y."/>
            <person name="Takeuchi M."/>
            <person name="Kobayashi T."/>
            <person name="Koike H."/>
            <person name="Abe K."/>
            <person name="Asai K."/>
            <person name="Arita M."/>
            <person name="Fujita N."/>
            <person name="Fukuda K."/>
            <person name="Higa K."/>
            <person name="Horikawa H."/>
            <person name="Ishikawa T."/>
            <person name="Jinno K."/>
            <person name="Kato Y."/>
            <person name="Kirimura K."/>
            <person name="Mizutani O."/>
            <person name="Nakasone K."/>
            <person name="Sano M."/>
            <person name="Shiraishi Y."/>
            <person name="Tsukahara M."/>
            <person name="Gomi K."/>
        </authorList>
    </citation>
    <scope>NUCLEOTIDE SEQUENCE [LARGE SCALE GENOMIC DNA]</scope>
    <source>
        <strain evidence="5 6">RIB 2604</strain>
    </source>
</reference>
<dbReference type="SUPFAM" id="SSF47336">
    <property type="entry name" value="ACP-like"/>
    <property type="match status" value="1"/>
</dbReference>
<dbReference type="PROSITE" id="PS50075">
    <property type="entry name" value="CARRIER"/>
    <property type="match status" value="1"/>
</dbReference>
<dbReference type="GO" id="GO:0004312">
    <property type="term" value="F:fatty acid synthase activity"/>
    <property type="evidence" value="ECO:0007669"/>
    <property type="project" value="TreeGrafter"/>
</dbReference>
<keyword evidence="2" id="KW-0597">Phosphoprotein</keyword>
<dbReference type="InterPro" id="IPR036736">
    <property type="entry name" value="ACP-like_sf"/>
</dbReference>
<dbReference type="InterPro" id="IPR036291">
    <property type="entry name" value="NAD(P)-bd_dom_sf"/>
</dbReference>
<dbReference type="GO" id="GO:0006633">
    <property type="term" value="P:fatty acid biosynthetic process"/>
    <property type="evidence" value="ECO:0007669"/>
    <property type="project" value="TreeGrafter"/>
</dbReference>
<feature type="domain" description="Carrier" evidence="4">
    <location>
        <begin position="357"/>
        <end position="433"/>
    </location>
</feature>
<dbReference type="GO" id="GO:0044550">
    <property type="term" value="P:secondary metabolite biosynthetic process"/>
    <property type="evidence" value="ECO:0007669"/>
    <property type="project" value="TreeGrafter"/>
</dbReference>
<dbReference type="InterPro" id="IPR020806">
    <property type="entry name" value="PKS_PP-bd"/>
</dbReference>
<dbReference type="Proteomes" id="UP000075230">
    <property type="component" value="Unassembled WGS sequence"/>
</dbReference>
<dbReference type="EMBL" id="BCWF01000017">
    <property type="protein sequence ID" value="GAT23704.1"/>
    <property type="molecule type" value="Genomic_DNA"/>
</dbReference>
<dbReference type="Pfam" id="PF08659">
    <property type="entry name" value="KR"/>
    <property type="match status" value="2"/>
</dbReference>
<name>A0A146FBZ4_ASPKA</name>
<feature type="region of interest" description="Disordered" evidence="3">
    <location>
        <begin position="286"/>
        <end position="305"/>
    </location>
</feature>
<dbReference type="InterPro" id="IPR050091">
    <property type="entry name" value="PKS_NRPS_Biosynth_Enz"/>
</dbReference>
<keyword evidence="1" id="KW-0596">Phosphopantetheine</keyword>
<accession>A0A146FBZ4</accession>
<dbReference type="PANTHER" id="PTHR43775">
    <property type="entry name" value="FATTY ACID SYNTHASE"/>
    <property type="match status" value="1"/>
</dbReference>
<sequence>MTKLFELLASGSVRPIEPRTVFPYQDIAGAIRYMRGGEHIGKIIISREAPDNDPNVPIVPAPTQLRLRDDATYLIVGGLRGLCGSLAVYLACHGAKHLAVMSRNGCNVPQWLRGFTVTQRNPRPHLPGNSRRAGAGRRLVPQGCASCVPTSRETSERDHSGCNGFEVDGFRDVLPCKVPGTWNLHAVAQEQGGVDLDFFTLPFSISGLVGQKGQANYAAAGAFQDAFATYRRDRGLAACAVDLGVIEDVGYISERQKIATRLDINIWTPINEALLHRILRASILDQHNGKPDSHGSDHHRHPFSPAGGRNAVARCAFGALAAKEGSAATAAGKHGGLSQEMQTLLVLLQTTTADRSEQLAATIEVVNRHFMHSLGLAEPMEAAKPLSVYGLDSLAAVDFRNWLRQELKVVVSTLEVVGAKTLSALCERILSRLLENADATVGERG</sequence>
<dbReference type="InterPro" id="IPR009081">
    <property type="entry name" value="PP-bd_ACP"/>
</dbReference>
<protein>
    <recommendedName>
        <fullName evidence="4">Carrier domain-containing protein</fullName>
    </recommendedName>
</protein>